<keyword evidence="4" id="KW-1185">Reference proteome</keyword>
<dbReference type="RefSeq" id="WP_097189423.1">
    <property type="nucleotide sequence ID" value="NZ_OBQK01000030.1"/>
</dbReference>
<keyword evidence="2" id="KW-0812">Transmembrane</keyword>
<evidence type="ECO:0000313" key="4">
    <source>
        <dbReference type="Proteomes" id="UP000219688"/>
    </source>
</evidence>
<dbReference type="Proteomes" id="UP000219688">
    <property type="component" value="Unassembled WGS sequence"/>
</dbReference>
<feature type="compositionally biased region" description="Low complexity" evidence="1">
    <location>
        <begin position="170"/>
        <end position="195"/>
    </location>
</feature>
<organism evidence="3 4">
    <name type="scientific">Ornithinimicrobium cerasi</name>
    <dbReference type="NCBI Taxonomy" id="2248773"/>
    <lineage>
        <taxon>Bacteria</taxon>
        <taxon>Bacillati</taxon>
        <taxon>Actinomycetota</taxon>
        <taxon>Actinomycetes</taxon>
        <taxon>Micrococcales</taxon>
        <taxon>Ornithinimicrobiaceae</taxon>
        <taxon>Ornithinimicrobium</taxon>
    </lineage>
</organism>
<evidence type="ECO:0000256" key="1">
    <source>
        <dbReference type="SAM" id="MobiDB-lite"/>
    </source>
</evidence>
<dbReference type="EMBL" id="OBQK01000030">
    <property type="protein sequence ID" value="SOC58344.1"/>
    <property type="molecule type" value="Genomic_DNA"/>
</dbReference>
<protein>
    <submittedName>
        <fullName evidence="3">Uncharacterized protein</fullName>
    </submittedName>
</protein>
<name>A0A285VWC8_9MICO</name>
<accession>A0A285VWC8</accession>
<proteinExistence type="predicted"/>
<evidence type="ECO:0000313" key="3">
    <source>
        <dbReference type="EMBL" id="SOC58344.1"/>
    </source>
</evidence>
<sequence>MSYDILLYPRTPGQDWDEIVAADGEDTDDSTLADAGALERGVATFRRIETRLRQALPDDLETWVAEETGGDVYGELSVGDTGLQVELFAESAAVSFPYTDQDDLDAFHEQVRQTVRIVAEETGYEAYDPQTGSSFDGTFADEVGRAATRRLSAADTEQPSPLEDTSPGLSTSTDPSTPHSSDGSAATPTVTTPADPRQDPAFLRKRGVLYLVLGVLLTVFGLWRLVTGDSGWLTILVVVIGVMDLLGGVFMLSLSRRAPRAGSASATTAD</sequence>
<feature type="transmembrane region" description="Helical" evidence="2">
    <location>
        <begin position="232"/>
        <end position="254"/>
    </location>
</feature>
<keyword evidence="2" id="KW-0472">Membrane</keyword>
<keyword evidence="2" id="KW-1133">Transmembrane helix</keyword>
<reference evidence="4" key="1">
    <citation type="submission" date="2017-08" db="EMBL/GenBank/DDBJ databases">
        <authorList>
            <person name="Varghese N."/>
            <person name="Submissions S."/>
        </authorList>
    </citation>
    <scope>NUCLEOTIDE SEQUENCE [LARGE SCALE GENOMIC DNA]</scope>
    <source>
        <strain evidence="4">USBA17B2</strain>
    </source>
</reference>
<feature type="transmembrane region" description="Helical" evidence="2">
    <location>
        <begin position="207"/>
        <end position="226"/>
    </location>
</feature>
<feature type="region of interest" description="Disordered" evidence="1">
    <location>
        <begin position="150"/>
        <end position="198"/>
    </location>
</feature>
<evidence type="ECO:0000256" key="2">
    <source>
        <dbReference type="SAM" id="Phobius"/>
    </source>
</evidence>
<dbReference type="AlphaFoldDB" id="A0A285VWC8"/>
<gene>
    <name evidence="3" type="ORF">SAMN05421879_13013</name>
</gene>